<accession>C2PTW0</accession>
<sequence length="47" mass="5527">MEYIWNSPSIQEKLMKTASAIFIMGTLQVNRDNMSIFIQQKNLTYKT</sequence>
<name>C2PTW0_BACMY</name>
<organism evidence="1 2">
    <name type="scientific">Bacillus mycoides</name>
    <dbReference type="NCBI Taxonomy" id="1405"/>
    <lineage>
        <taxon>Bacteria</taxon>
        <taxon>Bacillati</taxon>
        <taxon>Bacillota</taxon>
        <taxon>Bacilli</taxon>
        <taxon>Bacillales</taxon>
        <taxon>Bacillaceae</taxon>
        <taxon>Bacillus</taxon>
        <taxon>Bacillus cereus group</taxon>
    </lineage>
</organism>
<dbReference type="Proteomes" id="UP000437562">
    <property type="component" value="Unassembled WGS sequence"/>
</dbReference>
<evidence type="ECO:0000313" key="1">
    <source>
        <dbReference type="EMBL" id="VXC35833.1"/>
    </source>
</evidence>
<gene>
    <name evidence="1" type="ORF">BACI71_30673</name>
</gene>
<dbReference type="HOGENOM" id="CLU_216699_0_0_9"/>
<evidence type="ECO:0000313" key="2">
    <source>
        <dbReference type="Proteomes" id="UP000437562"/>
    </source>
</evidence>
<dbReference type="EMBL" id="CABWMC010000023">
    <property type="protein sequence ID" value="VXC35833.1"/>
    <property type="molecule type" value="Genomic_DNA"/>
</dbReference>
<proteinExistence type="predicted"/>
<accession>A0A653Y009</accession>
<protein>
    <submittedName>
        <fullName evidence="1">Uncharacterized protein</fullName>
    </submittedName>
</protein>
<dbReference type="AlphaFoldDB" id="C2PTW0"/>
<reference evidence="1 2" key="1">
    <citation type="submission" date="2019-10" db="EMBL/GenBank/DDBJ databases">
        <authorList>
            <person name="Karimi E."/>
        </authorList>
    </citation>
    <scope>NUCLEOTIDE SEQUENCE [LARGE SCALE GENOMIC DNA]</scope>
    <source>
        <strain evidence="1">Bacillus sp. 71</strain>
    </source>
</reference>